<gene>
    <name evidence="1" type="ORF">NDU88_005627</name>
</gene>
<keyword evidence="2" id="KW-1185">Reference proteome</keyword>
<accession>A0AAV7LLU0</accession>
<dbReference type="AlphaFoldDB" id="A0AAV7LLU0"/>
<dbReference type="EMBL" id="JANPWB010000015">
    <property type="protein sequence ID" value="KAJ1092517.1"/>
    <property type="molecule type" value="Genomic_DNA"/>
</dbReference>
<comment type="caution">
    <text evidence="1">The sequence shown here is derived from an EMBL/GenBank/DDBJ whole genome shotgun (WGS) entry which is preliminary data.</text>
</comment>
<reference evidence="1" key="1">
    <citation type="journal article" date="2022" name="bioRxiv">
        <title>Sequencing and chromosome-scale assembly of the giantPleurodeles waltlgenome.</title>
        <authorList>
            <person name="Brown T."/>
            <person name="Elewa A."/>
            <person name="Iarovenko S."/>
            <person name="Subramanian E."/>
            <person name="Araus A.J."/>
            <person name="Petzold A."/>
            <person name="Susuki M."/>
            <person name="Suzuki K.-i.T."/>
            <person name="Hayashi T."/>
            <person name="Toyoda A."/>
            <person name="Oliveira C."/>
            <person name="Osipova E."/>
            <person name="Leigh N.D."/>
            <person name="Simon A."/>
            <person name="Yun M.H."/>
        </authorList>
    </citation>
    <scope>NUCLEOTIDE SEQUENCE</scope>
    <source>
        <strain evidence="1">20211129_DDA</strain>
        <tissue evidence="1">Liver</tissue>
    </source>
</reference>
<evidence type="ECO:0000313" key="1">
    <source>
        <dbReference type="EMBL" id="KAJ1092517.1"/>
    </source>
</evidence>
<dbReference type="Proteomes" id="UP001066276">
    <property type="component" value="Chromosome 11"/>
</dbReference>
<proteinExistence type="predicted"/>
<organism evidence="1 2">
    <name type="scientific">Pleurodeles waltl</name>
    <name type="common">Iberian ribbed newt</name>
    <dbReference type="NCBI Taxonomy" id="8319"/>
    <lineage>
        <taxon>Eukaryota</taxon>
        <taxon>Metazoa</taxon>
        <taxon>Chordata</taxon>
        <taxon>Craniata</taxon>
        <taxon>Vertebrata</taxon>
        <taxon>Euteleostomi</taxon>
        <taxon>Amphibia</taxon>
        <taxon>Batrachia</taxon>
        <taxon>Caudata</taxon>
        <taxon>Salamandroidea</taxon>
        <taxon>Salamandridae</taxon>
        <taxon>Pleurodelinae</taxon>
        <taxon>Pleurodeles</taxon>
    </lineage>
</organism>
<protein>
    <submittedName>
        <fullName evidence="1">Uncharacterized protein</fullName>
    </submittedName>
</protein>
<evidence type="ECO:0000313" key="2">
    <source>
        <dbReference type="Proteomes" id="UP001066276"/>
    </source>
</evidence>
<name>A0AAV7LLU0_PLEWA</name>
<sequence length="69" mass="7850">MFDVHLFLWKTYFEDGVEHNCISRNSIAFVTDLTLSRVPLHPPSQCLLHADLDGIQPEGSRELAKPIET</sequence>